<dbReference type="InterPro" id="IPR029063">
    <property type="entry name" value="SAM-dependent_MTases_sf"/>
</dbReference>
<dbReference type="SUPFAM" id="SSF53335">
    <property type="entry name" value="S-adenosyl-L-methionine-dependent methyltransferases"/>
    <property type="match status" value="1"/>
</dbReference>
<dbReference type="GO" id="GO:0008171">
    <property type="term" value="F:O-methyltransferase activity"/>
    <property type="evidence" value="ECO:0007669"/>
    <property type="project" value="InterPro"/>
</dbReference>
<dbReference type="PANTHER" id="PTHR10509:SF14">
    <property type="entry name" value="CAFFEOYL-COA O-METHYLTRANSFERASE 3-RELATED"/>
    <property type="match status" value="1"/>
</dbReference>
<evidence type="ECO:0000256" key="1">
    <source>
        <dbReference type="ARBA" id="ARBA00022603"/>
    </source>
</evidence>
<keyword evidence="1" id="KW-0489">Methyltransferase</keyword>
<gene>
    <name evidence="5" type="ORF">RDB_LOCUS107812</name>
</gene>
<evidence type="ECO:0000256" key="2">
    <source>
        <dbReference type="ARBA" id="ARBA00022679"/>
    </source>
</evidence>
<evidence type="ECO:0008006" key="7">
    <source>
        <dbReference type="Google" id="ProtNLM"/>
    </source>
</evidence>
<evidence type="ECO:0000256" key="3">
    <source>
        <dbReference type="ARBA" id="ARBA00022691"/>
    </source>
</evidence>
<name>A0A8H3H7C9_9AGAM</name>
<comment type="similarity">
    <text evidence="4">Belongs to the class I-like SAM-binding methyltransferase superfamily. Cation-dependent O-methyltransferase family.</text>
</comment>
<reference evidence="5" key="1">
    <citation type="submission" date="2021-01" db="EMBL/GenBank/DDBJ databases">
        <authorList>
            <person name="Kaushik A."/>
        </authorList>
    </citation>
    <scope>NUCLEOTIDE SEQUENCE</scope>
    <source>
        <strain evidence="5">AG4-RS23</strain>
    </source>
</reference>
<organism evidence="5 6">
    <name type="scientific">Rhizoctonia solani</name>
    <dbReference type="NCBI Taxonomy" id="456999"/>
    <lineage>
        <taxon>Eukaryota</taxon>
        <taxon>Fungi</taxon>
        <taxon>Dikarya</taxon>
        <taxon>Basidiomycota</taxon>
        <taxon>Agaricomycotina</taxon>
        <taxon>Agaricomycetes</taxon>
        <taxon>Cantharellales</taxon>
        <taxon>Ceratobasidiaceae</taxon>
        <taxon>Rhizoctonia</taxon>
    </lineage>
</organism>
<dbReference type="InterPro" id="IPR002935">
    <property type="entry name" value="SAM_O-MeTrfase"/>
</dbReference>
<dbReference type="GO" id="GO:0032259">
    <property type="term" value="P:methylation"/>
    <property type="evidence" value="ECO:0007669"/>
    <property type="project" value="UniProtKB-KW"/>
</dbReference>
<accession>A0A8H3H7C9</accession>
<dbReference type="Pfam" id="PF01596">
    <property type="entry name" value="Methyltransf_3"/>
    <property type="match status" value="1"/>
</dbReference>
<evidence type="ECO:0000256" key="4">
    <source>
        <dbReference type="ARBA" id="ARBA00023453"/>
    </source>
</evidence>
<dbReference type="EMBL" id="CAJMWY010002389">
    <property type="protein sequence ID" value="CAE6488165.1"/>
    <property type="molecule type" value="Genomic_DNA"/>
</dbReference>
<keyword evidence="2" id="KW-0808">Transferase</keyword>
<sequence>MPQPRPSIMAALDLWVQSDAYHNKHLLGNDSVLEQVLRNSEAAELMPIAVSTAQGKFLNLQVRALGAKNVLEVGTLGGYSSICMARALPEDGKLVTLEISPHNAEVARKNIELAGLGGRIEVARKNIELAGLGGRIEVKVGPAAETLPTLGPDHSFDLAFIDADKENNALYFKEAQRLVKPGGVVIVDNVVRKGRVSNEKIKEEEDSSIRGVRELLRYVQSQPTVEATTIATVGEKGYDGFMYSIVGLSGSTRL</sequence>
<dbReference type="Gene3D" id="3.40.50.150">
    <property type="entry name" value="Vaccinia Virus protein VP39"/>
    <property type="match status" value="2"/>
</dbReference>
<evidence type="ECO:0000313" key="5">
    <source>
        <dbReference type="EMBL" id="CAE6488165.1"/>
    </source>
</evidence>
<dbReference type="InterPro" id="IPR050362">
    <property type="entry name" value="Cation-dep_OMT"/>
</dbReference>
<protein>
    <recommendedName>
        <fullName evidence="7">O-methyltransferase</fullName>
    </recommendedName>
</protein>
<proteinExistence type="inferred from homology"/>
<dbReference type="GO" id="GO:0008757">
    <property type="term" value="F:S-adenosylmethionine-dependent methyltransferase activity"/>
    <property type="evidence" value="ECO:0007669"/>
    <property type="project" value="TreeGrafter"/>
</dbReference>
<dbReference type="Proteomes" id="UP000663861">
    <property type="component" value="Unassembled WGS sequence"/>
</dbReference>
<comment type="caution">
    <text evidence="5">The sequence shown here is derived from an EMBL/GenBank/DDBJ whole genome shotgun (WGS) entry which is preliminary data.</text>
</comment>
<dbReference type="AlphaFoldDB" id="A0A8H3H7C9"/>
<dbReference type="PANTHER" id="PTHR10509">
    <property type="entry name" value="O-METHYLTRANSFERASE-RELATED"/>
    <property type="match status" value="1"/>
</dbReference>
<evidence type="ECO:0000313" key="6">
    <source>
        <dbReference type="Proteomes" id="UP000663861"/>
    </source>
</evidence>
<keyword evidence="3" id="KW-0949">S-adenosyl-L-methionine</keyword>
<dbReference type="CDD" id="cd02440">
    <property type="entry name" value="AdoMet_MTases"/>
    <property type="match status" value="1"/>
</dbReference>
<dbReference type="PROSITE" id="PS51682">
    <property type="entry name" value="SAM_OMT_I"/>
    <property type="match status" value="1"/>
</dbReference>